<gene>
    <name evidence="1" type="ORF">H1P_4010002</name>
</gene>
<sequence>MLNRVYFLFQALAFMWSIHLATPDFDDYGCLLLPYCNAFEKLDLPY</sequence>
<organism evidence="1 2">
    <name type="scientific">Hyella patelloides LEGE 07179</name>
    <dbReference type="NCBI Taxonomy" id="945734"/>
    <lineage>
        <taxon>Bacteria</taxon>
        <taxon>Bacillati</taxon>
        <taxon>Cyanobacteriota</taxon>
        <taxon>Cyanophyceae</taxon>
        <taxon>Pleurocapsales</taxon>
        <taxon>Hyellaceae</taxon>
        <taxon>Hyella</taxon>
    </lineage>
</organism>
<protein>
    <submittedName>
        <fullName evidence="1">Uncharacterized protein</fullName>
    </submittedName>
</protein>
<accession>A0A563VXA4</accession>
<dbReference type="AlphaFoldDB" id="A0A563VXA4"/>
<evidence type="ECO:0000313" key="1">
    <source>
        <dbReference type="EMBL" id="VEP16082.1"/>
    </source>
</evidence>
<proteinExistence type="predicted"/>
<evidence type="ECO:0000313" key="2">
    <source>
        <dbReference type="Proteomes" id="UP000320055"/>
    </source>
</evidence>
<name>A0A563VXA4_9CYAN</name>
<keyword evidence="2" id="KW-1185">Reference proteome</keyword>
<dbReference type="EMBL" id="CAACVJ010000337">
    <property type="protein sequence ID" value="VEP16082.1"/>
    <property type="molecule type" value="Genomic_DNA"/>
</dbReference>
<dbReference type="Proteomes" id="UP000320055">
    <property type="component" value="Unassembled WGS sequence"/>
</dbReference>
<reference evidence="1 2" key="1">
    <citation type="submission" date="2019-01" db="EMBL/GenBank/DDBJ databases">
        <authorList>
            <person name="Brito A."/>
        </authorList>
    </citation>
    <scope>NUCLEOTIDE SEQUENCE [LARGE SCALE GENOMIC DNA]</scope>
    <source>
        <strain evidence="1">1</strain>
    </source>
</reference>